<dbReference type="GO" id="GO:0005685">
    <property type="term" value="C:U1 snRNP"/>
    <property type="evidence" value="ECO:0007669"/>
    <property type="project" value="TreeGrafter"/>
</dbReference>
<dbReference type="GO" id="GO:0000398">
    <property type="term" value="P:mRNA splicing, via spliceosome"/>
    <property type="evidence" value="ECO:0007669"/>
    <property type="project" value="TreeGrafter"/>
</dbReference>
<dbReference type="InterPro" id="IPR022023">
    <property type="entry name" value="U1snRNP70_N"/>
</dbReference>
<reference evidence="9" key="1">
    <citation type="journal article" date="2020" name="Stud. Mycol.">
        <title>101 Dothideomycetes genomes: A test case for predicting lifestyles and emergence of pathogens.</title>
        <authorList>
            <person name="Haridas S."/>
            <person name="Albert R."/>
            <person name="Binder M."/>
            <person name="Bloem J."/>
            <person name="LaButti K."/>
            <person name="Salamov A."/>
            <person name="Andreopoulos B."/>
            <person name="Baker S."/>
            <person name="Barry K."/>
            <person name="Bills G."/>
            <person name="Bluhm B."/>
            <person name="Cannon C."/>
            <person name="Castanera R."/>
            <person name="Culley D."/>
            <person name="Daum C."/>
            <person name="Ezra D."/>
            <person name="Gonzalez J."/>
            <person name="Henrissat B."/>
            <person name="Kuo A."/>
            <person name="Liang C."/>
            <person name="Lipzen A."/>
            <person name="Lutzoni F."/>
            <person name="Magnuson J."/>
            <person name="Mondo S."/>
            <person name="Nolan M."/>
            <person name="Ohm R."/>
            <person name="Pangilinan J."/>
            <person name="Park H.-J."/>
            <person name="Ramirez L."/>
            <person name="Alfaro M."/>
            <person name="Sun H."/>
            <person name="Tritt A."/>
            <person name="Yoshinaga Y."/>
            <person name="Zwiers L.-H."/>
            <person name="Turgeon B."/>
            <person name="Goodwin S."/>
            <person name="Spatafora J."/>
            <person name="Crous P."/>
            <person name="Grigoriev I."/>
        </authorList>
    </citation>
    <scope>NUCLEOTIDE SEQUENCE [LARGE SCALE GENOMIC DNA]</scope>
    <source>
        <strain evidence="9">CECT 20119</strain>
    </source>
</reference>
<feature type="compositionally biased region" description="Gly residues" evidence="6">
    <location>
        <begin position="218"/>
        <end position="262"/>
    </location>
</feature>
<feature type="domain" description="RRM" evidence="7">
    <location>
        <begin position="100"/>
        <end position="185"/>
    </location>
</feature>
<dbReference type="SUPFAM" id="SSF54928">
    <property type="entry name" value="RNA-binding domain, RBD"/>
    <property type="match status" value="1"/>
</dbReference>
<dbReference type="PANTHER" id="PTHR13952:SF5">
    <property type="entry name" value="U1 SMALL NUCLEAR RIBONUCLEOPROTEIN 70 KDA"/>
    <property type="match status" value="1"/>
</dbReference>
<dbReference type="InterPro" id="IPR051183">
    <property type="entry name" value="U1_U11-U12_snRNP_70-35kDa"/>
</dbReference>
<dbReference type="GO" id="GO:0030619">
    <property type="term" value="F:U1 snRNA binding"/>
    <property type="evidence" value="ECO:0007669"/>
    <property type="project" value="TreeGrafter"/>
</dbReference>
<name>A0A6A6GJ64_9PEZI</name>
<dbReference type="Pfam" id="PF12220">
    <property type="entry name" value="U1snRNP70_N"/>
    <property type="match status" value="1"/>
</dbReference>
<dbReference type="GO" id="GO:0071004">
    <property type="term" value="C:U2-type prespliceosome"/>
    <property type="evidence" value="ECO:0007669"/>
    <property type="project" value="TreeGrafter"/>
</dbReference>
<dbReference type="AlphaFoldDB" id="A0A6A6GJ64"/>
<dbReference type="PANTHER" id="PTHR13952">
    <property type="entry name" value="U1 SMALL NUCLEAR RIBONUCLEOPROTEIN 70 KD"/>
    <property type="match status" value="1"/>
</dbReference>
<comment type="subcellular location">
    <subcellularLocation>
        <location evidence="1">Nucleus</location>
    </subcellularLocation>
</comment>
<protein>
    <submittedName>
        <fullName evidence="8">U1 small nuclear ribonucleo protein of 70kDa MW N terminal-domain-containing protein</fullName>
    </submittedName>
</protein>
<keyword evidence="4" id="KW-0687">Ribonucleoprotein</keyword>
<keyword evidence="2 5" id="KW-0694">RNA-binding</keyword>
<gene>
    <name evidence="8" type="ORF">BDZ85DRAFT_247718</name>
</gene>
<feature type="compositionally biased region" description="Basic and acidic residues" evidence="6">
    <location>
        <begin position="328"/>
        <end position="339"/>
    </location>
</feature>
<feature type="compositionally biased region" description="Basic and acidic residues" evidence="6">
    <location>
        <begin position="346"/>
        <end position="356"/>
    </location>
</feature>
<dbReference type="InterPro" id="IPR012677">
    <property type="entry name" value="Nucleotide-bd_a/b_plait_sf"/>
</dbReference>
<feature type="region of interest" description="Disordered" evidence="6">
    <location>
        <begin position="16"/>
        <end position="40"/>
    </location>
</feature>
<feature type="region of interest" description="Disordered" evidence="6">
    <location>
        <begin position="209"/>
        <end position="356"/>
    </location>
</feature>
<proteinExistence type="predicted"/>
<keyword evidence="9" id="KW-1185">Reference proteome</keyword>
<sequence length="356" mass="37975">MTDKLPPNLLQLFQARPALRYLPPSDEPPEKRNTGPIDGLSEFLPALKEEPVPYDATESWLQRKDRKRWEKEEALHRLMTEDVKEYDPQNDPNATQDPYKTLFVGRIGYQATEDDIRGAFRSFGRIRTVRLVRNDDASAEEKKKRPHNGYAFIEFDSEGAFRDAMNNSEGLSIGGRRVVVDCERGRTIKGWRPRRFGGGKGGRHYTKALPPNRFGAPAGPGGFSRGGFGGRGGGFRGGRGFGGGRGGYGGDRGGGRFGGGAPSGAPSGPRGGGANGYGGGGYNGGGGGGYGSRDYGGGGGGRDFGRSGSNREPLGGGGGAGGGGGGGYRDRDNYNRRNYDGAGGYDESRSRRDYRQ</sequence>
<evidence type="ECO:0000256" key="3">
    <source>
        <dbReference type="ARBA" id="ARBA00023242"/>
    </source>
</evidence>
<accession>A0A6A6GJ64</accession>
<evidence type="ECO:0000259" key="7">
    <source>
        <dbReference type="PROSITE" id="PS50102"/>
    </source>
</evidence>
<evidence type="ECO:0000313" key="9">
    <source>
        <dbReference type="Proteomes" id="UP000799538"/>
    </source>
</evidence>
<dbReference type="EMBL" id="ML992503">
    <property type="protein sequence ID" value="KAF2225697.1"/>
    <property type="molecule type" value="Genomic_DNA"/>
</dbReference>
<evidence type="ECO:0000256" key="5">
    <source>
        <dbReference type="PROSITE-ProRule" id="PRU00176"/>
    </source>
</evidence>
<evidence type="ECO:0000256" key="6">
    <source>
        <dbReference type="SAM" id="MobiDB-lite"/>
    </source>
</evidence>
<dbReference type="OrthoDB" id="4207594at2759"/>
<feature type="compositionally biased region" description="Gly residues" evidence="6">
    <location>
        <begin position="269"/>
        <end position="302"/>
    </location>
</feature>
<evidence type="ECO:0000256" key="4">
    <source>
        <dbReference type="ARBA" id="ARBA00023274"/>
    </source>
</evidence>
<keyword evidence="3" id="KW-0539">Nucleus</keyword>
<evidence type="ECO:0000256" key="2">
    <source>
        <dbReference type="ARBA" id="ARBA00022884"/>
    </source>
</evidence>
<evidence type="ECO:0000313" key="8">
    <source>
        <dbReference type="EMBL" id="KAF2225697.1"/>
    </source>
</evidence>
<feature type="compositionally biased region" description="Gly residues" evidence="6">
    <location>
        <begin position="314"/>
        <end position="327"/>
    </location>
</feature>
<dbReference type="FunFam" id="3.30.70.330:FF:000132">
    <property type="entry name" value="Small nuclear ribonucleoprotein U11/U12 subunit 35"/>
    <property type="match status" value="1"/>
</dbReference>
<dbReference type="Gene3D" id="3.30.70.330">
    <property type="match status" value="1"/>
</dbReference>
<dbReference type="Pfam" id="PF00076">
    <property type="entry name" value="RRM_1"/>
    <property type="match status" value="1"/>
</dbReference>
<dbReference type="PROSITE" id="PS50102">
    <property type="entry name" value="RRM"/>
    <property type="match status" value="1"/>
</dbReference>
<dbReference type="InterPro" id="IPR000504">
    <property type="entry name" value="RRM_dom"/>
</dbReference>
<dbReference type="InterPro" id="IPR035979">
    <property type="entry name" value="RBD_domain_sf"/>
</dbReference>
<dbReference type="Proteomes" id="UP000799538">
    <property type="component" value="Unassembled WGS sequence"/>
</dbReference>
<dbReference type="GO" id="GO:0071011">
    <property type="term" value="C:precatalytic spliceosome"/>
    <property type="evidence" value="ECO:0007669"/>
    <property type="project" value="TreeGrafter"/>
</dbReference>
<dbReference type="SMART" id="SM00360">
    <property type="entry name" value="RRM"/>
    <property type="match status" value="1"/>
</dbReference>
<organism evidence="8 9">
    <name type="scientific">Elsinoe ampelina</name>
    <dbReference type="NCBI Taxonomy" id="302913"/>
    <lineage>
        <taxon>Eukaryota</taxon>
        <taxon>Fungi</taxon>
        <taxon>Dikarya</taxon>
        <taxon>Ascomycota</taxon>
        <taxon>Pezizomycotina</taxon>
        <taxon>Dothideomycetes</taxon>
        <taxon>Dothideomycetidae</taxon>
        <taxon>Myriangiales</taxon>
        <taxon>Elsinoaceae</taxon>
        <taxon>Elsinoe</taxon>
    </lineage>
</organism>
<dbReference type="PRINTS" id="PR01228">
    <property type="entry name" value="EGGSHELL"/>
</dbReference>
<evidence type="ECO:0000256" key="1">
    <source>
        <dbReference type="ARBA" id="ARBA00004123"/>
    </source>
</evidence>
<dbReference type="GO" id="GO:0003729">
    <property type="term" value="F:mRNA binding"/>
    <property type="evidence" value="ECO:0007669"/>
    <property type="project" value="TreeGrafter"/>
</dbReference>